<dbReference type="EMBL" id="UYSU01035970">
    <property type="protein sequence ID" value="VDL96977.1"/>
    <property type="molecule type" value="Genomic_DNA"/>
</dbReference>
<sequence length="305" mass="33338">MGQRQSRDIGTQTAQWQWGPPQPTPPWRGPPQPTSLWQGSPQSPRRGNWRPQRGRQTRPPPSPGVHRITSGEEEVLDFNANTLHVGGTEVPFRTEVPDIQDVVTAFKSALFPPAPPLPLNMVRASGLVCPQSRYAYSLPITTSLLPLTQLLAPQSKSRTARTTRYHVGGPGETDAGKGYQDASTVEALAPAGLCPRPESRPARFAGGKGDPRSHRVVAARASNSNLACCDPGDHDMIEHATFSPELLSGKRALVVTQHRAHVERRTLRIYMHVRTSGCLDHENPGCPHRPINFKADSHLTSLDAL</sequence>
<evidence type="ECO:0000313" key="4">
    <source>
        <dbReference type="WBParaSite" id="SSLN_0001100201-mRNA-1"/>
    </source>
</evidence>
<evidence type="ECO:0000313" key="2">
    <source>
        <dbReference type="EMBL" id="VDL96977.1"/>
    </source>
</evidence>
<reference evidence="4" key="1">
    <citation type="submission" date="2016-06" db="UniProtKB">
        <authorList>
            <consortium name="WormBaseParasite"/>
        </authorList>
    </citation>
    <scope>IDENTIFICATION</scope>
</reference>
<organism evidence="4">
    <name type="scientific">Schistocephalus solidus</name>
    <name type="common">Tapeworm</name>
    <dbReference type="NCBI Taxonomy" id="70667"/>
    <lineage>
        <taxon>Eukaryota</taxon>
        <taxon>Metazoa</taxon>
        <taxon>Spiralia</taxon>
        <taxon>Lophotrochozoa</taxon>
        <taxon>Platyhelminthes</taxon>
        <taxon>Cestoda</taxon>
        <taxon>Eucestoda</taxon>
        <taxon>Diphyllobothriidea</taxon>
        <taxon>Diphyllobothriidae</taxon>
        <taxon>Schistocephalus</taxon>
    </lineage>
</organism>
<keyword evidence="3" id="KW-1185">Reference proteome</keyword>
<name>A0A183T293_SCHSO</name>
<feature type="region of interest" description="Disordered" evidence="1">
    <location>
        <begin position="155"/>
        <end position="179"/>
    </location>
</feature>
<evidence type="ECO:0000256" key="1">
    <source>
        <dbReference type="SAM" id="MobiDB-lite"/>
    </source>
</evidence>
<feature type="region of interest" description="Disordered" evidence="1">
    <location>
        <begin position="192"/>
        <end position="213"/>
    </location>
</feature>
<feature type="region of interest" description="Disordered" evidence="1">
    <location>
        <begin position="1"/>
        <end position="68"/>
    </location>
</feature>
<gene>
    <name evidence="2" type="ORF">SSLN_LOCUS10592</name>
</gene>
<evidence type="ECO:0000313" key="3">
    <source>
        <dbReference type="Proteomes" id="UP000275846"/>
    </source>
</evidence>
<accession>A0A183T293</accession>
<feature type="compositionally biased region" description="Pro residues" evidence="1">
    <location>
        <begin position="20"/>
        <end position="33"/>
    </location>
</feature>
<dbReference type="WBParaSite" id="SSLN_0001100201-mRNA-1">
    <property type="protein sequence ID" value="SSLN_0001100201-mRNA-1"/>
    <property type="gene ID" value="SSLN_0001100201"/>
</dbReference>
<dbReference type="AlphaFoldDB" id="A0A183T293"/>
<protein>
    <submittedName>
        <fullName evidence="2 4">Uncharacterized protein</fullName>
    </submittedName>
</protein>
<feature type="compositionally biased region" description="Polar residues" evidence="1">
    <location>
        <begin position="35"/>
        <end position="45"/>
    </location>
</feature>
<reference evidence="2 3" key="2">
    <citation type="submission" date="2018-11" db="EMBL/GenBank/DDBJ databases">
        <authorList>
            <consortium name="Pathogen Informatics"/>
        </authorList>
    </citation>
    <scope>NUCLEOTIDE SEQUENCE [LARGE SCALE GENOMIC DNA]</scope>
    <source>
        <strain evidence="2 3">NST_G2</strain>
    </source>
</reference>
<dbReference type="Proteomes" id="UP000275846">
    <property type="component" value="Unassembled WGS sequence"/>
</dbReference>
<proteinExistence type="predicted"/>